<dbReference type="Pfam" id="PF03221">
    <property type="entry name" value="HTH_Tnp_Tc5"/>
    <property type="match status" value="1"/>
</dbReference>
<keyword evidence="1" id="KW-0238">DNA-binding</keyword>
<reference evidence="4" key="1">
    <citation type="submission" date="2011-10" db="EMBL/GenBank/DDBJ databases">
        <authorList>
            <consortium name="Soft-shell Turtle Genome Consortium"/>
        </authorList>
    </citation>
    <scope>NUCLEOTIDE SEQUENCE [LARGE SCALE GENOMIC DNA]</scope>
    <source>
        <strain evidence="4">Daiwa-1</strain>
    </source>
</reference>
<dbReference type="InterPro" id="IPR004875">
    <property type="entry name" value="DDE_SF_endonuclease_dom"/>
</dbReference>
<evidence type="ECO:0000313" key="3">
    <source>
        <dbReference type="Ensembl" id="ENSPSIP00000019396.1"/>
    </source>
</evidence>
<dbReference type="InterPro" id="IPR009057">
    <property type="entry name" value="Homeodomain-like_sf"/>
</dbReference>
<dbReference type="EMBL" id="AGCU01083370">
    <property type="status" value="NOT_ANNOTATED_CDS"/>
    <property type="molecule type" value="Genomic_DNA"/>
</dbReference>
<protein>
    <recommendedName>
        <fullName evidence="2">HTH CENPB-type domain-containing protein</fullName>
    </recommendedName>
</protein>
<accession>K7GGI5</accession>
<dbReference type="InterPro" id="IPR050863">
    <property type="entry name" value="CenT-Element_Derived"/>
</dbReference>
<dbReference type="SMART" id="SM00674">
    <property type="entry name" value="CENPB"/>
    <property type="match status" value="1"/>
</dbReference>
<dbReference type="GeneTree" id="ENSGT00940000162277"/>
<dbReference type="eggNOG" id="KOG3105">
    <property type="taxonomic scope" value="Eukaryota"/>
</dbReference>
<dbReference type="HOGENOM" id="CLU_018294_1_1_1"/>
<dbReference type="GO" id="GO:0005634">
    <property type="term" value="C:nucleus"/>
    <property type="evidence" value="ECO:0007669"/>
    <property type="project" value="TreeGrafter"/>
</dbReference>
<dbReference type="PANTHER" id="PTHR19303">
    <property type="entry name" value="TRANSPOSON"/>
    <property type="match status" value="1"/>
</dbReference>
<dbReference type="SUPFAM" id="SSF46689">
    <property type="entry name" value="Homeodomain-like"/>
    <property type="match status" value="1"/>
</dbReference>
<dbReference type="OMA" id="CHKANTE"/>
<dbReference type="PANTHER" id="PTHR19303:SF11">
    <property type="entry name" value="JERKY PROTEIN HOMOLOG"/>
    <property type="match status" value="1"/>
</dbReference>
<dbReference type="PROSITE" id="PS51253">
    <property type="entry name" value="HTH_CENPB"/>
    <property type="match status" value="1"/>
</dbReference>
<reference evidence="4" key="2">
    <citation type="journal article" date="2013" name="Nat. Genet.">
        <title>The draft genomes of soft-shell turtle and green sea turtle yield insights into the development and evolution of the turtle-specific body plan.</title>
        <authorList>
            <person name="Wang Z."/>
            <person name="Pascual-Anaya J."/>
            <person name="Zadissa A."/>
            <person name="Li W."/>
            <person name="Niimura Y."/>
            <person name="Huang Z."/>
            <person name="Li C."/>
            <person name="White S."/>
            <person name="Xiong Z."/>
            <person name="Fang D."/>
            <person name="Wang B."/>
            <person name="Ming Y."/>
            <person name="Chen Y."/>
            <person name="Zheng Y."/>
            <person name="Kuraku S."/>
            <person name="Pignatelli M."/>
            <person name="Herrero J."/>
            <person name="Beal K."/>
            <person name="Nozawa M."/>
            <person name="Li Q."/>
            <person name="Wang J."/>
            <person name="Zhang H."/>
            <person name="Yu L."/>
            <person name="Shigenobu S."/>
            <person name="Wang J."/>
            <person name="Liu J."/>
            <person name="Flicek P."/>
            <person name="Searle S."/>
            <person name="Wang J."/>
            <person name="Kuratani S."/>
            <person name="Yin Y."/>
            <person name="Aken B."/>
            <person name="Zhang G."/>
            <person name="Irie N."/>
        </authorList>
    </citation>
    <scope>NUCLEOTIDE SEQUENCE [LARGE SCALE GENOMIC DNA]</scope>
    <source>
        <strain evidence="4">Daiwa-1</strain>
    </source>
</reference>
<proteinExistence type="predicted"/>
<evidence type="ECO:0000259" key="2">
    <source>
        <dbReference type="PROSITE" id="PS51253"/>
    </source>
</evidence>
<dbReference type="AlphaFoldDB" id="K7GGI5"/>
<reference evidence="3" key="4">
    <citation type="submission" date="2025-09" db="UniProtKB">
        <authorList>
            <consortium name="Ensembl"/>
        </authorList>
    </citation>
    <scope>IDENTIFICATION</scope>
</reference>
<dbReference type="Gene3D" id="1.10.10.60">
    <property type="entry name" value="Homeodomain-like"/>
    <property type="match status" value="1"/>
</dbReference>
<dbReference type="Proteomes" id="UP000007267">
    <property type="component" value="Unassembled WGS sequence"/>
</dbReference>
<reference evidence="3" key="3">
    <citation type="submission" date="2025-08" db="UniProtKB">
        <authorList>
            <consortium name="Ensembl"/>
        </authorList>
    </citation>
    <scope>IDENTIFICATION</scope>
</reference>
<evidence type="ECO:0000313" key="4">
    <source>
        <dbReference type="Proteomes" id="UP000007267"/>
    </source>
</evidence>
<dbReference type="EMBL" id="AGCU01083371">
    <property type="status" value="NOT_ANNOTATED_CDS"/>
    <property type="molecule type" value="Genomic_DNA"/>
</dbReference>
<dbReference type="InterPro" id="IPR006600">
    <property type="entry name" value="HTH_CenpB_DNA-bd_dom"/>
</dbReference>
<evidence type="ECO:0000256" key="1">
    <source>
        <dbReference type="ARBA" id="ARBA00023125"/>
    </source>
</evidence>
<dbReference type="Ensembl" id="ENSPSIT00000019487.1">
    <property type="protein sequence ID" value="ENSPSIP00000019396.1"/>
    <property type="gene ID" value="ENSPSIG00000017191.1"/>
</dbReference>
<sequence length="360" mass="41236">AEKAELMKFGSSAEMSRASEKHRTLHKPKLEISYEWFSLKCSEGAPVTDPVLMEKAKDLYQQMEITETCIFSDGWFACFKIQHGIRKLDVSGEKQSAGHQPLEEFCGLHPTLLKDHGITSEKLYNAGEMGLFWHCLPSSTFAGAGEESSGTKIASLMCVNTAGTHKIKSLVVSKLKLPRLFKGFVHLPVEYKAQLNVWLEKDIFLWCYHIFFSAMKDHLKDLGVPEGPKVILVLDNSHAHSEAELMSGNIFMVFLTKKVTSLSQWIRELFIYRRDFMRKLLNFEGIIQDFQSRCSIKNAVFTVACIWFAVKPTTLKRAWRKLWVEVTFVERSSDEEEFQGFIKRPKRRALQKTLDVLQNG</sequence>
<dbReference type="GO" id="GO:0003677">
    <property type="term" value="F:DNA binding"/>
    <property type="evidence" value="ECO:0007669"/>
    <property type="project" value="UniProtKB-KW"/>
</dbReference>
<organism evidence="3 4">
    <name type="scientific">Pelodiscus sinensis</name>
    <name type="common">Chinese softshell turtle</name>
    <name type="synonym">Trionyx sinensis</name>
    <dbReference type="NCBI Taxonomy" id="13735"/>
    <lineage>
        <taxon>Eukaryota</taxon>
        <taxon>Metazoa</taxon>
        <taxon>Chordata</taxon>
        <taxon>Craniata</taxon>
        <taxon>Vertebrata</taxon>
        <taxon>Euteleostomi</taxon>
        <taxon>Archelosauria</taxon>
        <taxon>Testudinata</taxon>
        <taxon>Testudines</taxon>
        <taxon>Cryptodira</taxon>
        <taxon>Trionychia</taxon>
        <taxon>Trionychidae</taxon>
        <taxon>Pelodiscus</taxon>
    </lineage>
</organism>
<feature type="domain" description="HTH CENPB-type" evidence="2">
    <location>
        <begin position="17"/>
        <end position="89"/>
    </location>
</feature>
<dbReference type="Pfam" id="PF03184">
    <property type="entry name" value="DDE_1"/>
    <property type="match status" value="1"/>
</dbReference>
<keyword evidence="4" id="KW-1185">Reference proteome</keyword>
<name>K7GGI5_PELSI</name>